<keyword evidence="1" id="KW-0479">Metal-binding</keyword>
<sequence>MPMTCVAYGCNNRFFKGCKKQFFRFPMKDRKRLFDWIAAIRRKNWMPSETSRICSDHFTLNDYMLRPGAQIPRLRLDAVPSVFDGFPDDLKERLKREKEDKERNRKEVHNKTEVQIIQTDVEKCPSSSKLEDNTTSKDSGSSQEIVTATDGKIPCVANRCTNLFYDGCENVFFRMPMEDPELLGKWVLAIQKKYWKPTISCRICSDHFKEEDIIACTGTLAPKLRSNVVPSIFHVKRKKRRKKRVAERMAFRLGQEEECITEDHTYSSAQTSSGKRRNSFNPTILTLKKNVKTLQRQVQRQRQRINSLYEHIKELRKKNKESSNFCQIQLESIL</sequence>
<accession>A0A8J0QNH9</accession>
<evidence type="ECO:0000259" key="8">
    <source>
        <dbReference type="PROSITE" id="PS50950"/>
    </source>
</evidence>
<name>A0A8J0QNH9_XENTR</name>
<evidence type="ECO:0000313" key="10">
    <source>
        <dbReference type="RefSeq" id="XP_002937422.2"/>
    </source>
</evidence>
<dbReference type="Xenbase" id="XB-GENE-5728949">
    <property type="gene designation" value="XB5728948"/>
</dbReference>
<dbReference type="KEGG" id="xtr:779531"/>
<keyword evidence="6" id="KW-0175">Coiled coil</keyword>
<dbReference type="InterPro" id="IPR052224">
    <property type="entry name" value="THAP_domain_protein"/>
</dbReference>
<dbReference type="PANTHER" id="PTHR46927">
    <property type="entry name" value="AGAP005574-PA"/>
    <property type="match status" value="1"/>
</dbReference>
<feature type="region of interest" description="Disordered" evidence="7">
    <location>
        <begin position="123"/>
        <end position="144"/>
    </location>
</feature>
<dbReference type="InterPro" id="IPR006612">
    <property type="entry name" value="THAP_Znf"/>
</dbReference>
<evidence type="ECO:0000256" key="1">
    <source>
        <dbReference type="ARBA" id="ARBA00022723"/>
    </source>
</evidence>
<protein>
    <submittedName>
        <fullName evidence="10">THAP domain-containing protein 1</fullName>
    </submittedName>
</protein>
<dbReference type="PROSITE" id="PS50950">
    <property type="entry name" value="ZF_THAP"/>
    <property type="match status" value="2"/>
</dbReference>
<dbReference type="SMART" id="SM00980">
    <property type="entry name" value="THAP"/>
    <property type="match status" value="2"/>
</dbReference>
<evidence type="ECO:0000256" key="2">
    <source>
        <dbReference type="ARBA" id="ARBA00022771"/>
    </source>
</evidence>
<dbReference type="SMART" id="SM00692">
    <property type="entry name" value="DM3"/>
    <property type="match status" value="2"/>
</dbReference>
<keyword evidence="3" id="KW-0862">Zinc</keyword>
<dbReference type="InterPro" id="IPR038441">
    <property type="entry name" value="THAP_Znf_sf"/>
</dbReference>
<dbReference type="AGR" id="Xenbase:XB-GENE-5728949"/>
<reference evidence="10" key="1">
    <citation type="submission" date="2025-08" db="UniProtKB">
        <authorList>
            <consortium name="RefSeq"/>
        </authorList>
    </citation>
    <scope>IDENTIFICATION</scope>
    <source>
        <strain evidence="10">Nigerian</strain>
        <tissue evidence="10">Liver and blood</tissue>
    </source>
</reference>
<dbReference type="Gene3D" id="6.20.210.20">
    <property type="entry name" value="THAP domain"/>
    <property type="match status" value="1"/>
</dbReference>
<dbReference type="PANTHER" id="PTHR46927:SF2">
    <property type="entry name" value="THAP DOMAIN-CONTAINING PROTEIN 8"/>
    <property type="match status" value="1"/>
</dbReference>
<evidence type="ECO:0000256" key="3">
    <source>
        <dbReference type="ARBA" id="ARBA00022833"/>
    </source>
</evidence>
<dbReference type="Proteomes" id="UP000008143">
    <property type="component" value="Chromosome 1"/>
</dbReference>
<dbReference type="SUPFAM" id="SSF57716">
    <property type="entry name" value="Glucocorticoid receptor-like (DNA-binding domain)"/>
    <property type="match status" value="2"/>
</dbReference>
<feature type="domain" description="THAP-type" evidence="8">
    <location>
        <begin position="153"/>
        <end position="233"/>
    </location>
</feature>
<gene>
    <name evidence="11" type="primary">XB5728948</name>
    <name evidence="10" type="synonym">LOC779531</name>
</gene>
<dbReference type="OrthoDB" id="5982876at2759"/>
<evidence type="ECO:0000256" key="6">
    <source>
        <dbReference type="SAM" id="Coils"/>
    </source>
</evidence>
<dbReference type="RefSeq" id="XP_002937422.2">
    <property type="nucleotide sequence ID" value="XM_002937376.5"/>
</dbReference>
<feature type="domain" description="THAP-type" evidence="8">
    <location>
        <begin position="1"/>
        <end position="83"/>
    </location>
</feature>
<proteinExistence type="predicted"/>
<dbReference type="AlphaFoldDB" id="A0A8J0QNH9"/>
<evidence type="ECO:0000256" key="7">
    <source>
        <dbReference type="SAM" id="MobiDB-lite"/>
    </source>
</evidence>
<keyword evidence="9" id="KW-1185">Reference proteome</keyword>
<keyword evidence="2 5" id="KW-0863">Zinc-finger</keyword>
<organism evidence="9 10">
    <name type="scientific">Xenopus tropicalis</name>
    <name type="common">Western clawed frog</name>
    <name type="synonym">Silurana tropicalis</name>
    <dbReference type="NCBI Taxonomy" id="8364"/>
    <lineage>
        <taxon>Eukaryota</taxon>
        <taxon>Metazoa</taxon>
        <taxon>Chordata</taxon>
        <taxon>Craniata</taxon>
        <taxon>Vertebrata</taxon>
        <taxon>Euteleostomi</taxon>
        <taxon>Amphibia</taxon>
        <taxon>Batrachia</taxon>
        <taxon>Anura</taxon>
        <taxon>Pipoidea</taxon>
        <taxon>Pipidae</taxon>
        <taxon>Xenopodinae</taxon>
        <taxon>Xenopus</taxon>
        <taxon>Silurana</taxon>
    </lineage>
</organism>
<dbReference type="GO" id="GO:0003677">
    <property type="term" value="F:DNA binding"/>
    <property type="evidence" value="ECO:0007669"/>
    <property type="project" value="UniProtKB-UniRule"/>
</dbReference>
<dbReference type="GO" id="GO:0008270">
    <property type="term" value="F:zinc ion binding"/>
    <property type="evidence" value="ECO:0007669"/>
    <property type="project" value="UniProtKB-KW"/>
</dbReference>
<evidence type="ECO:0000313" key="9">
    <source>
        <dbReference type="Proteomes" id="UP000008143"/>
    </source>
</evidence>
<evidence type="ECO:0000256" key="5">
    <source>
        <dbReference type="PROSITE-ProRule" id="PRU00309"/>
    </source>
</evidence>
<dbReference type="Pfam" id="PF05485">
    <property type="entry name" value="THAP"/>
    <property type="match status" value="2"/>
</dbReference>
<evidence type="ECO:0000256" key="4">
    <source>
        <dbReference type="ARBA" id="ARBA00023125"/>
    </source>
</evidence>
<dbReference type="OMA" id="ENVFFRM"/>
<keyword evidence="4 5" id="KW-0238">DNA-binding</keyword>
<feature type="coiled-coil region" evidence="6">
    <location>
        <begin position="284"/>
        <end position="318"/>
    </location>
</feature>
<evidence type="ECO:0000313" key="11">
    <source>
        <dbReference type="Xenbase" id="XB-GENE-5728949"/>
    </source>
</evidence>